<dbReference type="SUPFAM" id="SSF56204">
    <property type="entry name" value="Hect, E3 ligase catalytic domain"/>
    <property type="match status" value="1"/>
</dbReference>
<dbReference type="InterPro" id="IPR000569">
    <property type="entry name" value="HECT_dom"/>
</dbReference>
<dbReference type="PANTHER" id="PTHR45700">
    <property type="entry name" value="UBIQUITIN-PROTEIN LIGASE E3C"/>
    <property type="match status" value="1"/>
</dbReference>
<keyword evidence="3" id="KW-0808">Transferase</keyword>
<organism evidence="8 9">
    <name type="scientific">Absidia repens</name>
    <dbReference type="NCBI Taxonomy" id="90262"/>
    <lineage>
        <taxon>Eukaryota</taxon>
        <taxon>Fungi</taxon>
        <taxon>Fungi incertae sedis</taxon>
        <taxon>Mucoromycota</taxon>
        <taxon>Mucoromycotina</taxon>
        <taxon>Mucoromycetes</taxon>
        <taxon>Mucorales</taxon>
        <taxon>Cunninghamellaceae</taxon>
        <taxon>Absidia</taxon>
    </lineage>
</organism>
<dbReference type="InterPro" id="IPR044611">
    <property type="entry name" value="E3A/B/C-like"/>
</dbReference>
<dbReference type="Proteomes" id="UP000193560">
    <property type="component" value="Unassembled WGS sequence"/>
</dbReference>
<protein>
    <recommendedName>
        <fullName evidence="2">HECT-type E3 ubiquitin transferase</fullName>
        <ecNumber evidence="2">2.3.2.26</ecNumber>
    </recommendedName>
</protein>
<dbReference type="STRING" id="90262.A0A1X2IA61"/>
<dbReference type="GO" id="GO:0061630">
    <property type="term" value="F:ubiquitin protein ligase activity"/>
    <property type="evidence" value="ECO:0007669"/>
    <property type="project" value="UniProtKB-EC"/>
</dbReference>
<evidence type="ECO:0000256" key="4">
    <source>
        <dbReference type="ARBA" id="ARBA00022786"/>
    </source>
</evidence>
<evidence type="ECO:0000256" key="5">
    <source>
        <dbReference type="PROSITE-ProRule" id="PRU00104"/>
    </source>
</evidence>
<evidence type="ECO:0000256" key="2">
    <source>
        <dbReference type="ARBA" id="ARBA00012485"/>
    </source>
</evidence>
<feature type="domain" description="HECT" evidence="7">
    <location>
        <begin position="793"/>
        <end position="873"/>
    </location>
</feature>
<keyword evidence="9" id="KW-1185">Reference proteome</keyword>
<dbReference type="AlphaFoldDB" id="A0A1X2IA61"/>
<dbReference type="GO" id="GO:0000209">
    <property type="term" value="P:protein polyubiquitination"/>
    <property type="evidence" value="ECO:0007669"/>
    <property type="project" value="InterPro"/>
</dbReference>
<comment type="caution">
    <text evidence="8">The sequence shown here is derived from an EMBL/GenBank/DDBJ whole genome shotgun (WGS) entry which is preliminary data.</text>
</comment>
<feature type="region of interest" description="Disordered" evidence="6">
    <location>
        <begin position="1"/>
        <end position="32"/>
    </location>
</feature>
<evidence type="ECO:0000256" key="3">
    <source>
        <dbReference type="ARBA" id="ARBA00022679"/>
    </source>
</evidence>
<reference evidence="8 9" key="1">
    <citation type="submission" date="2016-07" db="EMBL/GenBank/DDBJ databases">
        <title>Pervasive Adenine N6-methylation of Active Genes in Fungi.</title>
        <authorList>
            <consortium name="DOE Joint Genome Institute"/>
            <person name="Mondo S.J."/>
            <person name="Dannebaum R.O."/>
            <person name="Kuo R.C."/>
            <person name="Labutti K."/>
            <person name="Haridas S."/>
            <person name="Kuo A."/>
            <person name="Salamov A."/>
            <person name="Ahrendt S.R."/>
            <person name="Lipzen A."/>
            <person name="Sullivan W."/>
            <person name="Andreopoulos W.B."/>
            <person name="Clum A."/>
            <person name="Lindquist E."/>
            <person name="Daum C."/>
            <person name="Ramamoorthy G.K."/>
            <person name="Gryganskyi A."/>
            <person name="Culley D."/>
            <person name="Magnuson J.K."/>
            <person name="James T.Y."/>
            <person name="O'Malley M.A."/>
            <person name="Stajich J.E."/>
            <person name="Spatafora J.W."/>
            <person name="Visel A."/>
            <person name="Grigoriev I.V."/>
        </authorList>
    </citation>
    <scope>NUCLEOTIDE SEQUENCE [LARGE SCALE GENOMIC DNA]</scope>
    <source>
        <strain evidence="8 9">NRRL 1336</strain>
    </source>
</reference>
<evidence type="ECO:0000259" key="7">
    <source>
        <dbReference type="PROSITE" id="PS50237"/>
    </source>
</evidence>
<dbReference type="PANTHER" id="PTHR45700:SF2">
    <property type="entry name" value="UBIQUITIN-PROTEIN LIGASE E3C"/>
    <property type="match status" value="1"/>
</dbReference>
<evidence type="ECO:0000256" key="1">
    <source>
        <dbReference type="ARBA" id="ARBA00000885"/>
    </source>
</evidence>
<dbReference type="PROSITE" id="PS50237">
    <property type="entry name" value="HECT"/>
    <property type="match status" value="1"/>
</dbReference>
<dbReference type="OrthoDB" id="423283at2759"/>
<sequence>MFTPIDEGKKSFVEKTRTERQKRERERLEKQTAEKQTQAALLIQRWWRQQPQHEQLWTWWDSQYLDNDTSSAILMDVYRMVGQYCLFSRRQAPGPVRLTFLCKRIGAKCSLDQSSSTQVPFYTLLMDKRYRRKTMDFIGLVMKQCLLRICTNDNSNHLLDRQLYLTGPELTTLLLYLNPSSYKPVRHPLNHNYALEKNDITTTALCILQSTLDSFFDGGGDDPNGGLLRDACVQRVERLVKLENRSKQRGKPLDKENTKMMNGIKLWLTTVTRILLFPLENAGDTTELTKAATYIWNHLLTVPLLSQFLSTMVLDRLRKWTLGAIHPLVTKNNTNNNDDDADGKSVAVVGGNGYLFLMANVVDLYQEKFMDHQEREVAYHLMDIVMHLISLATPFYSDRQRSPYTHYHPIFKWSCCPWGDQIDAAVYELVIQDQIATLWSRCFMDQLLEPILKFAAPSSLSPSLKINKMTLNTRRFLSGKKKIDTGANASGAAGVGTDNSGNTNSVPTVINSKDMAEFSMNTQLMFSMYSQLGALFTQQRKIILARIAFTPGLMSQLWLVMNHFGPSGNMTIYLDAARKNASDIEKEPLIDVLKVFCEACSLVFLTLDDIDIFQKETPFALSDLLDLGQFLNTFYFALVQQSTTTNTNHLQSNGAHHSNTLHSFQAAKRLLLQLYDLDNRHPFCPPDHWLLVSDPMMSKQSLLRLVFSSPFSKDNNPPEATQFLAQVRQGDVVPMRILQLMPHTIPFTTRLHIFRDGIHLDRASNMYTSATQSIFIRRQHVLEDGFRALSRLSNEVLKGRIRVTFVNELGVEEAGIDQGGPFKDFVTLLISEVFEPKYGLFSCTSKTNLFYPATTSPLMGSNYIHLFEFVGKV</sequence>
<name>A0A1X2IA61_9FUNG</name>
<comment type="catalytic activity">
    <reaction evidence="1">
        <text>S-ubiquitinyl-[E2 ubiquitin-conjugating enzyme]-L-cysteine + [acceptor protein]-L-lysine = [E2 ubiquitin-conjugating enzyme]-L-cysteine + N(6)-ubiquitinyl-[acceptor protein]-L-lysine.</text>
        <dbReference type="EC" id="2.3.2.26"/>
    </reaction>
</comment>
<keyword evidence="4 5" id="KW-0833">Ubl conjugation pathway</keyword>
<accession>A0A1X2IA61</accession>
<proteinExistence type="predicted"/>
<evidence type="ECO:0000313" key="8">
    <source>
        <dbReference type="EMBL" id="ORZ11832.1"/>
    </source>
</evidence>
<dbReference type="EC" id="2.3.2.26" evidence="2"/>
<gene>
    <name evidence="8" type="ORF">BCR42DRAFT_96695</name>
</gene>
<dbReference type="EMBL" id="MCGE01000020">
    <property type="protein sequence ID" value="ORZ11832.1"/>
    <property type="molecule type" value="Genomic_DNA"/>
</dbReference>
<dbReference type="Gene3D" id="3.90.1750.10">
    <property type="entry name" value="Hect, E3 ligase catalytic domains"/>
    <property type="match status" value="1"/>
</dbReference>
<evidence type="ECO:0000313" key="9">
    <source>
        <dbReference type="Proteomes" id="UP000193560"/>
    </source>
</evidence>
<evidence type="ECO:0000256" key="6">
    <source>
        <dbReference type="SAM" id="MobiDB-lite"/>
    </source>
</evidence>
<dbReference type="InterPro" id="IPR035983">
    <property type="entry name" value="Hect_E3_ubiquitin_ligase"/>
</dbReference>
<comment type="caution">
    <text evidence="5">Lacks conserved residue(s) required for the propagation of feature annotation.</text>
</comment>
<dbReference type="GO" id="GO:0006511">
    <property type="term" value="P:ubiquitin-dependent protein catabolic process"/>
    <property type="evidence" value="ECO:0007669"/>
    <property type="project" value="TreeGrafter"/>
</dbReference>